<dbReference type="SUPFAM" id="SSF82784">
    <property type="entry name" value="OsmC-like"/>
    <property type="match status" value="1"/>
</dbReference>
<dbReference type="Pfam" id="PF02566">
    <property type="entry name" value="OsmC"/>
    <property type="match status" value="1"/>
</dbReference>
<dbReference type="InterPro" id="IPR052707">
    <property type="entry name" value="OsmC_Ohr_Peroxiredoxin"/>
</dbReference>
<reference evidence="2" key="1">
    <citation type="submission" date="2017-05" db="EMBL/GenBank/DDBJ databases">
        <title>Complete and WGS of Bordetella genogroups.</title>
        <authorList>
            <person name="Spilker T."/>
            <person name="Lipuma J."/>
        </authorList>
    </citation>
    <scope>NUCLEOTIDE SEQUENCE [LARGE SCALE GENOMIC DNA]</scope>
    <source>
        <strain evidence="2">AU18089</strain>
    </source>
</reference>
<dbReference type="InterPro" id="IPR036102">
    <property type="entry name" value="OsmC/Ohrsf"/>
</dbReference>
<dbReference type="Gene3D" id="3.30.300.20">
    <property type="match status" value="1"/>
</dbReference>
<proteinExistence type="predicted"/>
<dbReference type="InterPro" id="IPR015946">
    <property type="entry name" value="KH_dom-like_a/b"/>
</dbReference>
<dbReference type="PANTHER" id="PTHR42830:SF2">
    <property type="entry name" value="OSMC_OHR FAMILY PROTEIN"/>
    <property type="match status" value="1"/>
</dbReference>
<gene>
    <name evidence="1" type="ORF">CAL19_12230</name>
</gene>
<dbReference type="Proteomes" id="UP000216947">
    <property type="component" value="Unassembled WGS sequence"/>
</dbReference>
<sequence length="154" mass="17265">MMEIEATISWKRQPHEAFSDQRYSRAHTWRFDGGAQVAASSSPHIVPLPYSEPAFVDPEEAYVASLSSCHMLVFLAIAARQGYVIDGYDDRATGVMEKNEQGRLYVSRVTLRPRVLYRGAAPDAATDHALHHQAHEQCFIANSVRTVVETVLQH</sequence>
<dbReference type="EMBL" id="NEVK01000006">
    <property type="protein sequence ID" value="OZI17856.1"/>
    <property type="molecule type" value="Genomic_DNA"/>
</dbReference>
<name>A0A261QYP2_9BORD</name>
<dbReference type="OrthoDB" id="9795405at2"/>
<organism evidence="1 2">
    <name type="scientific">Bordetella genomosp. 7</name>
    <dbReference type="NCBI Taxonomy" id="1416805"/>
    <lineage>
        <taxon>Bacteria</taxon>
        <taxon>Pseudomonadati</taxon>
        <taxon>Pseudomonadota</taxon>
        <taxon>Betaproteobacteria</taxon>
        <taxon>Burkholderiales</taxon>
        <taxon>Alcaligenaceae</taxon>
        <taxon>Bordetella</taxon>
    </lineage>
</organism>
<comment type="caution">
    <text evidence="1">The sequence shown here is derived from an EMBL/GenBank/DDBJ whole genome shotgun (WGS) entry which is preliminary data.</text>
</comment>
<dbReference type="RefSeq" id="WP_094796908.1">
    <property type="nucleotide sequence ID" value="NZ_NEVI01000017.1"/>
</dbReference>
<dbReference type="AlphaFoldDB" id="A0A261QYP2"/>
<keyword evidence="2" id="KW-1185">Reference proteome</keyword>
<evidence type="ECO:0000313" key="2">
    <source>
        <dbReference type="Proteomes" id="UP000216947"/>
    </source>
</evidence>
<dbReference type="InterPro" id="IPR003718">
    <property type="entry name" value="OsmC/Ohr_fam"/>
</dbReference>
<evidence type="ECO:0000313" key="1">
    <source>
        <dbReference type="EMBL" id="OZI17856.1"/>
    </source>
</evidence>
<accession>A0A261QYP2</accession>
<protein>
    <submittedName>
        <fullName evidence="1">Peroxiredoxin</fullName>
    </submittedName>
</protein>
<dbReference type="PANTHER" id="PTHR42830">
    <property type="entry name" value="OSMOTICALLY INDUCIBLE FAMILY PROTEIN"/>
    <property type="match status" value="1"/>
</dbReference>